<dbReference type="AlphaFoldDB" id="A0A1L7XQU9"/>
<dbReference type="InterPro" id="IPR029063">
    <property type="entry name" value="SAM-dependent_MTases_sf"/>
</dbReference>
<evidence type="ECO:0000313" key="6">
    <source>
        <dbReference type="EMBL" id="CZR67431.1"/>
    </source>
</evidence>
<dbReference type="Gene3D" id="1.10.10.10">
    <property type="entry name" value="Winged helix-like DNA-binding domain superfamily/Winged helix DNA-binding domain"/>
    <property type="match status" value="1"/>
</dbReference>
<reference evidence="6 7" key="1">
    <citation type="submission" date="2016-03" db="EMBL/GenBank/DDBJ databases">
        <authorList>
            <person name="Ploux O."/>
        </authorList>
    </citation>
    <scope>NUCLEOTIDE SEQUENCE [LARGE SCALE GENOMIC DNA]</scope>
    <source>
        <strain evidence="6 7">UAMH 11012</strain>
    </source>
</reference>
<keyword evidence="1 6" id="KW-0489">Methyltransferase</keyword>
<dbReference type="SUPFAM" id="SSF53335">
    <property type="entry name" value="S-adenosyl-L-methionine-dependent methyltransferases"/>
    <property type="match status" value="1"/>
</dbReference>
<evidence type="ECO:0000256" key="2">
    <source>
        <dbReference type="ARBA" id="ARBA00022679"/>
    </source>
</evidence>
<dbReference type="InterPro" id="IPR036390">
    <property type="entry name" value="WH_DNA-bd_sf"/>
</dbReference>
<gene>
    <name evidence="6" type="ORF">PAC_17330</name>
</gene>
<dbReference type="OrthoDB" id="1535081at2759"/>
<evidence type="ECO:0000256" key="4">
    <source>
        <dbReference type="PIRSR" id="PIRSR005739-1"/>
    </source>
</evidence>
<dbReference type="PANTHER" id="PTHR43712:SF11">
    <property type="entry name" value="O-METHYLTRANSFERASE (AFU_ORTHOLOGUE AFUA_2G17820)-RELATED"/>
    <property type="match status" value="1"/>
</dbReference>
<keyword evidence="3" id="KW-0949">S-adenosyl-L-methionine</keyword>
<evidence type="ECO:0000256" key="3">
    <source>
        <dbReference type="ARBA" id="ARBA00022691"/>
    </source>
</evidence>
<organism evidence="6 7">
    <name type="scientific">Phialocephala subalpina</name>
    <dbReference type="NCBI Taxonomy" id="576137"/>
    <lineage>
        <taxon>Eukaryota</taxon>
        <taxon>Fungi</taxon>
        <taxon>Dikarya</taxon>
        <taxon>Ascomycota</taxon>
        <taxon>Pezizomycotina</taxon>
        <taxon>Leotiomycetes</taxon>
        <taxon>Helotiales</taxon>
        <taxon>Mollisiaceae</taxon>
        <taxon>Phialocephala</taxon>
        <taxon>Phialocephala fortinii species complex</taxon>
    </lineage>
</organism>
<dbReference type="InterPro" id="IPR036388">
    <property type="entry name" value="WH-like_DNA-bd_sf"/>
</dbReference>
<dbReference type="Proteomes" id="UP000184330">
    <property type="component" value="Unassembled WGS sequence"/>
</dbReference>
<dbReference type="PANTHER" id="PTHR43712">
    <property type="entry name" value="PUTATIVE (AFU_ORTHOLOGUE AFUA_4G14580)-RELATED"/>
    <property type="match status" value="1"/>
</dbReference>
<dbReference type="PROSITE" id="PS51683">
    <property type="entry name" value="SAM_OMT_II"/>
    <property type="match status" value="1"/>
</dbReference>
<protein>
    <submittedName>
        <fullName evidence="6">Related to O-methyltransferase B</fullName>
    </submittedName>
</protein>
<dbReference type="PIRSF" id="PIRSF005739">
    <property type="entry name" value="O-mtase"/>
    <property type="match status" value="1"/>
</dbReference>
<dbReference type="Pfam" id="PF00891">
    <property type="entry name" value="Methyltransf_2"/>
    <property type="match status" value="1"/>
</dbReference>
<evidence type="ECO:0000256" key="1">
    <source>
        <dbReference type="ARBA" id="ARBA00022603"/>
    </source>
</evidence>
<keyword evidence="7" id="KW-1185">Reference proteome</keyword>
<dbReference type="EMBL" id="FJOG01000044">
    <property type="protein sequence ID" value="CZR67431.1"/>
    <property type="molecule type" value="Genomic_DNA"/>
</dbReference>
<dbReference type="SUPFAM" id="SSF46785">
    <property type="entry name" value="Winged helix' DNA-binding domain"/>
    <property type="match status" value="1"/>
</dbReference>
<dbReference type="InterPro" id="IPR001077">
    <property type="entry name" value="COMT_C"/>
</dbReference>
<dbReference type="GO" id="GO:0032259">
    <property type="term" value="P:methylation"/>
    <property type="evidence" value="ECO:0007669"/>
    <property type="project" value="UniProtKB-KW"/>
</dbReference>
<accession>A0A1L7XQU9</accession>
<evidence type="ECO:0000313" key="7">
    <source>
        <dbReference type="Proteomes" id="UP000184330"/>
    </source>
</evidence>
<keyword evidence="2 6" id="KW-0808">Transferase</keyword>
<feature type="active site" description="Proton acceptor" evidence="4">
    <location>
        <position position="274"/>
    </location>
</feature>
<feature type="domain" description="O-methyltransferase C-terminal" evidence="5">
    <location>
        <begin position="150"/>
        <end position="345"/>
    </location>
</feature>
<proteinExistence type="predicted"/>
<sequence>MSDAVSKALEEAEKLVAALKGLKANPSPTEHLAILKHTDKIRLTLEEPYDLVTRWLENMAVASALYTLIQIGAFEKLPAEGSISAQTLATEVKVDLSVITRTMRVILTSGIAVETASDEYAHNMLSMVLQPQALGGFFLVCMDFQRTEGGLTYYEVLNEDEGQRKIWNNTMQQMEKNMPILGIFPFATLKEQVEKEPERPFIVDIGSGKGQAMLAIETECPKFFGAKVILQDLPIVINSLKPEDIPGITPTTHDIFTPQPVKNAHVYFMRRLLHDFYIPVCLDILKNVVPAMGPDSRLIICDMLIPERVEIGGPMELYWLDFSLMMISGREKTLKEFNDMFEEVGLELVKVYPSAVGKTAMLETRLKKA</sequence>
<dbReference type="Gene3D" id="3.40.50.150">
    <property type="entry name" value="Vaccinia Virus protein VP39"/>
    <property type="match status" value="1"/>
</dbReference>
<dbReference type="InterPro" id="IPR016461">
    <property type="entry name" value="COMT-like"/>
</dbReference>
<dbReference type="GO" id="GO:0008171">
    <property type="term" value="F:O-methyltransferase activity"/>
    <property type="evidence" value="ECO:0007669"/>
    <property type="project" value="InterPro"/>
</dbReference>
<name>A0A1L7XQU9_9HELO</name>
<evidence type="ECO:0000259" key="5">
    <source>
        <dbReference type="Pfam" id="PF00891"/>
    </source>
</evidence>